<dbReference type="Proteomes" id="UP000037035">
    <property type="component" value="Unassembled WGS sequence"/>
</dbReference>
<accession>A0A0L6UYC6</accession>
<reference evidence="2 3" key="1">
    <citation type="submission" date="2015-08" db="EMBL/GenBank/DDBJ databases">
        <title>Next Generation Sequencing and Analysis of the Genome of Puccinia sorghi L Schw, the Causal Agent of Maize Common Rust.</title>
        <authorList>
            <person name="Rochi L."/>
            <person name="Burguener G."/>
            <person name="Darino M."/>
            <person name="Turjanski A."/>
            <person name="Kreff E."/>
            <person name="Dieguez M.J."/>
            <person name="Sacco F."/>
        </authorList>
    </citation>
    <scope>NUCLEOTIDE SEQUENCE [LARGE SCALE GENOMIC DNA]</scope>
    <source>
        <strain evidence="2 3">RO10H11247</strain>
    </source>
</reference>
<comment type="caution">
    <text evidence="2">The sequence shown here is derived from an EMBL/GenBank/DDBJ whole genome shotgun (WGS) entry which is preliminary data.</text>
</comment>
<evidence type="ECO:0000313" key="3">
    <source>
        <dbReference type="Proteomes" id="UP000037035"/>
    </source>
</evidence>
<organism evidence="2 3">
    <name type="scientific">Puccinia sorghi</name>
    <dbReference type="NCBI Taxonomy" id="27349"/>
    <lineage>
        <taxon>Eukaryota</taxon>
        <taxon>Fungi</taxon>
        <taxon>Dikarya</taxon>
        <taxon>Basidiomycota</taxon>
        <taxon>Pucciniomycotina</taxon>
        <taxon>Pucciniomycetes</taxon>
        <taxon>Pucciniales</taxon>
        <taxon>Pucciniaceae</taxon>
        <taxon>Puccinia</taxon>
    </lineage>
</organism>
<protein>
    <submittedName>
        <fullName evidence="2">Uncharacterized protein</fullName>
    </submittedName>
</protein>
<dbReference type="AlphaFoldDB" id="A0A0L6UYC6"/>
<proteinExistence type="predicted"/>
<sequence length="217" mass="24358">MLERHPAINQSFLHASVCFGSPLNAMKSFIVLIFDYFFFHILVITVGSTSGPPNLGEDSRDGDLRCRSTSPLAKRAIPNIIVDNGESFKAVAQAPLYPSARVDVGLDPPGGLAPVGLPQLDEPFDVDEQAEEVIISNDPLSRKPVSTIHESERSCVSNRRPQSDNQRYKSYYHSQHSQSQKGSHEYRPDCPRFGKDVEKIKNSLIYSWFIFKLTRLH</sequence>
<dbReference type="VEuPathDB" id="FungiDB:VP01_32g28"/>
<gene>
    <name evidence="2" type="ORF">VP01_32g28</name>
</gene>
<keyword evidence="3" id="KW-1185">Reference proteome</keyword>
<feature type="compositionally biased region" description="Polar residues" evidence="1">
    <location>
        <begin position="154"/>
        <end position="165"/>
    </location>
</feature>
<feature type="compositionally biased region" description="Low complexity" evidence="1">
    <location>
        <begin position="168"/>
        <end position="181"/>
    </location>
</feature>
<dbReference type="OrthoDB" id="2499607at2759"/>
<evidence type="ECO:0000313" key="2">
    <source>
        <dbReference type="EMBL" id="KNZ53247.1"/>
    </source>
</evidence>
<name>A0A0L6UYC6_9BASI</name>
<evidence type="ECO:0000256" key="1">
    <source>
        <dbReference type="SAM" id="MobiDB-lite"/>
    </source>
</evidence>
<dbReference type="EMBL" id="LAVV01008280">
    <property type="protein sequence ID" value="KNZ53247.1"/>
    <property type="molecule type" value="Genomic_DNA"/>
</dbReference>
<feature type="region of interest" description="Disordered" evidence="1">
    <location>
        <begin position="137"/>
        <end position="190"/>
    </location>
</feature>